<dbReference type="EMBL" id="JMIH01000024">
    <property type="protein sequence ID" value="KEO72377.1"/>
    <property type="molecule type" value="Genomic_DNA"/>
</dbReference>
<evidence type="ECO:0000313" key="5">
    <source>
        <dbReference type="Proteomes" id="UP000027821"/>
    </source>
</evidence>
<protein>
    <recommendedName>
        <fullName evidence="6">tRNA (Guanine-N1)-methyltransferase</fullName>
    </recommendedName>
</protein>
<organism evidence="4 5">
    <name type="scientific">Anditalea andensis</name>
    <dbReference type="NCBI Taxonomy" id="1048983"/>
    <lineage>
        <taxon>Bacteria</taxon>
        <taxon>Pseudomonadati</taxon>
        <taxon>Bacteroidota</taxon>
        <taxon>Cytophagia</taxon>
        <taxon>Cytophagales</taxon>
        <taxon>Cytophagaceae</taxon>
        <taxon>Anditalea</taxon>
    </lineage>
</organism>
<dbReference type="OrthoDB" id="982816at2"/>
<gene>
    <name evidence="4" type="ORF">EL17_16660</name>
</gene>
<feature type="signal peptide" evidence="3">
    <location>
        <begin position="1"/>
        <end position="21"/>
    </location>
</feature>
<dbReference type="AlphaFoldDB" id="A0A074LF08"/>
<sequence>MRKTYLLLFLASILMSAPSFAQTTNSEEGSLNSGTISSQFDYLHSVSNNFQEYKVVKKTNLDKIQKNITDSLNVYKNQISEIKQELAAQKTQIDQFENRISAAEIEKEAALAEKDNFAVFGMPIHKNSYSNMMWGIVILLGLALIFFLYQYKKSHKVTSETLRTLEETKEEFDQHRKNTLERERKLNRQLVDEMNKRQVRVK</sequence>
<dbReference type="eggNOG" id="ENOG502ZC2G">
    <property type="taxonomic scope" value="Bacteria"/>
</dbReference>
<keyword evidence="1" id="KW-0175">Coiled coil</keyword>
<dbReference type="Gene3D" id="1.20.1170.10">
    <property type="match status" value="1"/>
</dbReference>
<keyword evidence="2" id="KW-0472">Membrane</keyword>
<dbReference type="Proteomes" id="UP000027821">
    <property type="component" value="Unassembled WGS sequence"/>
</dbReference>
<evidence type="ECO:0008006" key="6">
    <source>
        <dbReference type="Google" id="ProtNLM"/>
    </source>
</evidence>
<dbReference type="RefSeq" id="WP_035076864.1">
    <property type="nucleotide sequence ID" value="NZ_JMIH01000024.1"/>
</dbReference>
<evidence type="ECO:0000313" key="4">
    <source>
        <dbReference type="EMBL" id="KEO72377.1"/>
    </source>
</evidence>
<dbReference type="STRING" id="1048983.EL17_16660"/>
<accession>A0A074LF08</accession>
<keyword evidence="5" id="KW-1185">Reference proteome</keyword>
<feature type="coiled-coil region" evidence="1">
    <location>
        <begin position="65"/>
        <end position="113"/>
    </location>
</feature>
<proteinExistence type="predicted"/>
<feature type="chain" id="PRO_5001695993" description="tRNA (Guanine-N1)-methyltransferase" evidence="3">
    <location>
        <begin position="22"/>
        <end position="202"/>
    </location>
</feature>
<evidence type="ECO:0000256" key="2">
    <source>
        <dbReference type="SAM" id="Phobius"/>
    </source>
</evidence>
<reference evidence="4 5" key="1">
    <citation type="submission" date="2014-04" db="EMBL/GenBank/DDBJ databases">
        <title>Characterization and application of a salt tolerant electro-active bacterium.</title>
        <authorList>
            <person name="Yang L."/>
            <person name="Wei S."/>
            <person name="Tay Q.X.M."/>
        </authorList>
    </citation>
    <scope>NUCLEOTIDE SEQUENCE [LARGE SCALE GENOMIC DNA]</scope>
    <source>
        <strain evidence="4 5">LY1</strain>
    </source>
</reference>
<name>A0A074LF08_9BACT</name>
<feature type="transmembrane region" description="Helical" evidence="2">
    <location>
        <begin position="132"/>
        <end position="149"/>
    </location>
</feature>
<evidence type="ECO:0000256" key="3">
    <source>
        <dbReference type="SAM" id="SignalP"/>
    </source>
</evidence>
<evidence type="ECO:0000256" key="1">
    <source>
        <dbReference type="SAM" id="Coils"/>
    </source>
</evidence>
<keyword evidence="2" id="KW-0812">Transmembrane</keyword>
<keyword evidence="3" id="KW-0732">Signal</keyword>
<feature type="coiled-coil region" evidence="1">
    <location>
        <begin position="162"/>
        <end position="197"/>
    </location>
</feature>
<keyword evidence="2" id="KW-1133">Transmembrane helix</keyword>
<comment type="caution">
    <text evidence="4">The sequence shown here is derived from an EMBL/GenBank/DDBJ whole genome shotgun (WGS) entry which is preliminary data.</text>
</comment>